<dbReference type="SUPFAM" id="SSF52540">
    <property type="entry name" value="P-loop containing nucleoside triphosphate hydrolases"/>
    <property type="match status" value="1"/>
</dbReference>
<dbReference type="EMBL" id="JANBPT010000015">
    <property type="protein sequence ID" value="KAJ1930111.1"/>
    <property type="molecule type" value="Genomic_DNA"/>
</dbReference>
<dbReference type="PANTHER" id="PTHR12083">
    <property type="entry name" value="BIFUNCTIONAL POLYNUCLEOTIDE PHOSPHATASE/KINASE"/>
    <property type="match status" value="1"/>
</dbReference>
<feature type="compositionally biased region" description="Basic and acidic residues" evidence="1">
    <location>
        <begin position="25"/>
        <end position="38"/>
    </location>
</feature>
<dbReference type="SUPFAM" id="SSF56784">
    <property type="entry name" value="HAD-like"/>
    <property type="match status" value="1"/>
</dbReference>
<dbReference type="InterPro" id="IPR036412">
    <property type="entry name" value="HAD-like_sf"/>
</dbReference>
<organism evidence="2 3">
    <name type="scientific">Tieghemiomyces parasiticus</name>
    <dbReference type="NCBI Taxonomy" id="78921"/>
    <lineage>
        <taxon>Eukaryota</taxon>
        <taxon>Fungi</taxon>
        <taxon>Fungi incertae sedis</taxon>
        <taxon>Zoopagomycota</taxon>
        <taxon>Kickxellomycotina</taxon>
        <taxon>Dimargaritomycetes</taxon>
        <taxon>Dimargaritales</taxon>
        <taxon>Dimargaritaceae</taxon>
        <taxon>Tieghemiomyces</taxon>
    </lineage>
</organism>
<protein>
    <submittedName>
        <fullName evidence="2">DNA kinase/phosphatase Pnk1</fullName>
    </submittedName>
</protein>
<dbReference type="Proteomes" id="UP001150569">
    <property type="component" value="Unassembled WGS sequence"/>
</dbReference>
<dbReference type="AlphaFoldDB" id="A0A9W8E2P5"/>
<keyword evidence="2" id="KW-0418">Kinase</keyword>
<dbReference type="Pfam" id="PF08645">
    <property type="entry name" value="PNK3P"/>
    <property type="match status" value="1"/>
</dbReference>
<comment type="caution">
    <text evidence="2">The sequence shown here is derived from an EMBL/GenBank/DDBJ whole genome shotgun (WGS) entry which is preliminary data.</text>
</comment>
<dbReference type="InterPro" id="IPR027417">
    <property type="entry name" value="P-loop_NTPase"/>
</dbReference>
<keyword evidence="3" id="KW-1185">Reference proteome</keyword>
<keyword evidence="2" id="KW-0808">Transferase</keyword>
<proteinExistence type="predicted"/>
<dbReference type="PANTHER" id="PTHR12083:SF9">
    <property type="entry name" value="BIFUNCTIONAL POLYNUCLEOTIDE PHOSPHATASE_KINASE"/>
    <property type="match status" value="1"/>
</dbReference>
<reference evidence="2" key="1">
    <citation type="submission" date="2022-07" db="EMBL/GenBank/DDBJ databases">
        <title>Phylogenomic reconstructions and comparative analyses of Kickxellomycotina fungi.</title>
        <authorList>
            <person name="Reynolds N.K."/>
            <person name="Stajich J.E."/>
            <person name="Barry K."/>
            <person name="Grigoriev I.V."/>
            <person name="Crous P."/>
            <person name="Smith M.E."/>
        </authorList>
    </citation>
    <scope>NUCLEOTIDE SEQUENCE</scope>
    <source>
        <strain evidence="2">RSA 861</strain>
    </source>
</reference>
<dbReference type="NCBIfam" id="TIGR01664">
    <property type="entry name" value="DNA-3'-Pase"/>
    <property type="match status" value="1"/>
</dbReference>
<dbReference type="InterPro" id="IPR006549">
    <property type="entry name" value="HAD-SF_hydro_IIIA"/>
</dbReference>
<name>A0A9W8E2P5_9FUNG</name>
<dbReference type="Pfam" id="PF13671">
    <property type="entry name" value="AAA_33"/>
    <property type="match status" value="1"/>
</dbReference>
<accession>A0A9W8E2P5</accession>
<dbReference type="Gene3D" id="3.40.50.1000">
    <property type="entry name" value="HAD superfamily/HAD-like"/>
    <property type="match status" value="1"/>
</dbReference>
<gene>
    <name evidence="2" type="primary">pnk1_1</name>
    <name evidence="2" type="ORF">IWQ60_000585</name>
</gene>
<dbReference type="GO" id="GO:0046404">
    <property type="term" value="F:ATP-dependent polydeoxyribonucleotide 5'-hydroxyl-kinase activity"/>
    <property type="evidence" value="ECO:0007669"/>
    <property type="project" value="TreeGrafter"/>
</dbReference>
<dbReference type="InterPro" id="IPR023214">
    <property type="entry name" value="HAD_sf"/>
</dbReference>
<dbReference type="OrthoDB" id="19045at2759"/>
<dbReference type="Gene3D" id="3.40.50.300">
    <property type="entry name" value="P-loop containing nucleotide triphosphate hydrolases"/>
    <property type="match status" value="1"/>
</dbReference>
<dbReference type="NCBIfam" id="TIGR01662">
    <property type="entry name" value="HAD-SF-IIIA"/>
    <property type="match status" value="1"/>
</dbReference>
<evidence type="ECO:0000313" key="2">
    <source>
        <dbReference type="EMBL" id="KAJ1930111.1"/>
    </source>
</evidence>
<dbReference type="GO" id="GO:0003690">
    <property type="term" value="F:double-stranded DNA binding"/>
    <property type="evidence" value="ECO:0007669"/>
    <property type="project" value="TreeGrafter"/>
</dbReference>
<feature type="region of interest" description="Disordered" evidence="1">
    <location>
        <begin position="1"/>
        <end position="44"/>
    </location>
</feature>
<dbReference type="InterPro" id="IPR013954">
    <property type="entry name" value="PNK3P"/>
</dbReference>
<dbReference type="GO" id="GO:0046403">
    <property type="term" value="F:polynucleotide 3'-phosphatase activity"/>
    <property type="evidence" value="ECO:0007669"/>
    <property type="project" value="TreeGrafter"/>
</dbReference>
<dbReference type="InterPro" id="IPR006551">
    <property type="entry name" value="Polynucleotide_phosphatase"/>
</dbReference>
<sequence length="530" mass="58095">MPPKRKANGRTTRGVDGAAMASASPDRKSSRVADRSDAKPSPGLIPALEAYTLQSLAKPIAFRTSQASLATFFKAGTGKSKDSVKDTNPVATAEGDNPADGIEWLRAGSLILGLHGSPKSSGKVAFFDLDQTLITVKGSHRFSKNADDWQWLFKDVPERLRKLHGKGYKIVIITNQMGLRKAFDKGNTKGFTQFTIFRDKLNRVAASLQLPFQLLGAIAPDLYRKPNGGMFHFFTYYLNDGVPVRLADSFYVGDAAGRANHWKPGVKADHSDCDRKFAANLGLPFQTPEEHFRGEAPADYQYPGEFDPSTFPAPPLSLTSDGPGSDTTPGAYPRCCTAETLKLRSGESPEVIVAVGFPASGKSTLARRVIEPAGYVYVNQDTLRTRAKCVEAVRAALAAGRSVIVDNTNPEVATRAHYIDLARAAGCPVRCLHFTAPLAVARHNSRFRAYGQLEPREFIVRNALAAELDHLEELPTTIPMVVFHTFNSRLEPPTTDEGFSEVLPLNFHLHPEYWGAEAPTMLAKWRCWHE</sequence>
<evidence type="ECO:0000313" key="3">
    <source>
        <dbReference type="Proteomes" id="UP001150569"/>
    </source>
</evidence>
<evidence type="ECO:0000256" key="1">
    <source>
        <dbReference type="SAM" id="MobiDB-lite"/>
    </source>
</evidence>
<dbReference type="FunFam" id="3.40.50.300:FF:000737">
    <property type="entry name" value="Bifunctional polynucleotide phosphatase/kinase"/>
    <property type="match status" value="1"/>
</dbReference>
<dbReference type="GO" id="GO:0006281">
    <property type="term" value="P:DNA repair"/>
    <property type="evidence" value="ECO:0007669"/>
    <property type="project" value="TreeGrafter"/>
</dbReference>